<protein>
    <submittedName>
        <fullName evidence="2">Uncharacterized protein</fullName>
    </submittedName>
</protein>
<dbReference type="Proteomes" id="UP000243650">
    <property type="component" value="Unassembled WGS sequence"/>
</dbReference>
<keyword evidence="1" id="KW-1133">Transmembrane helix</keyword>
<keyword evidence="1" id="KW-0812">Transmembrane</keyword>
<keyword evidence="3" id="KW-1185">Reference proteome</keyword>
<sequence>MPISNWGRTASILLILFLSAGFFIIILPLGMPEVVQAALLTLLSSGGFATAFAAWYADGKSMYLVAGTAGSALLLAAAVLLFSPFI</sequence>
<organism evidence="2 3">
    <name type="scientific">Alkalicoccus urumqiensis</name>
    <name type="common">Bacillus urumqiensis</name>
    <dbReference type="NCBI Taxonomy" id="1548213"/>
    <lineage>
        <taxon>Bacteria</taxon>
        <taxon>Bacillati</taxon>
        <taxon>Bacillota</taxon>
        <taxon>Bacilli</taxon>
        <taxon>Bacillales</taxon>
        <taxon>Bacillaceae</taxon>
        <taxon>Alkalicoccus</taxon>
    </lineage>
</organism>
<dbReference type="EMBL" id="PVNS01000010">
    <property type="protein sequence ID" value="PRO65061.1"/>
    <property type="molecule type" value="Genomic_DNA"/>
</dbReference>
<gene>
    <name evidence="2" type="ORF">C6I21_11480</name>
</gene>
<evidence type="ECO:0000313" key="2">
    <source>
        <dbReference type="EMBL" id="PRO65061.1"/>
    </source>
</evidence>
<evidence type="ECO:0000256" key="1">
    <source>
        <dbReference type="SAM" id="Phobius"/>
    </source>
</evidence>
<evidence type="ECO:0000313" key="3">
    <source>
        <dbReference type="Proteomes" id="UP000243650"/>
    </source>
</evidence>
<keyword evidence="1" id="KW-0472">Membrane</keyword>
<feature type="transmembrane region" description="Helical" evidence="1">
    <location>
        <begin position="37"/>
        <end position="56"/>
    </location>
</feature>
<comment type="caution">
    <text evidence="2">The sequence shown here is derived from an EMBL/GenBank/DDBJ whole genome shotgun (WGS) entry which is preliminary data.</text>
</comment>
<proteinExistence type="predicted"/>
<feature type="transmembrane region" description="Helical" evidence="1">
    <location>
        <begin position="63"/>
        <end position="85"/>
    </location>
</feature>
<accession>A0A2P6MFN4</accession>
<reference evidence="2 3" key="1">
    <citation type="submission" date="2018-03" db="EMBL/GenBank/DDBJ databases">
        <title>Bacillus urumqiensis sp. nov., a moderately haloalkaliphilic bacterium isolated from a salt lake.</title>
        <authorList>
            <person name="Zhao B."/>
            <person name="Liao Z."/>
        </authorList>
    </citation>
    <scope>NUCLEOTIDE SEQUENCE [LARGE SCALE GENOMIC DNA]</scope>
    <source>
        <strain evidence="2 3">BZ-SZ-XJ18</strain>
    </source>
</reference>
<feature type="transmembrane region" description="Helical" evidence="1">
    <location>
        <begin position="12"/>
        <end position="31"/>
    </location>
</feature>
<name>A0A2P6MFN4_ALKUR</name>
<dbReference type="AlphaFoldDB" id="A0A2P6MFN4"/>